<dbReference type="InterPro" id="IPR010162">
    <property type="entry name" value="PepT-like"/>
</dbReference>
<name>A0A1X7J5Z8_9BACT</name>
<evidence type="ECO:0000313" key="10">
    <source>
        <dbReference type="Proteomes" id="UP000193355"/>
    </source>
</evidence>
<dbReference type="PIRSF" id="PIRSF001123">
    <property type="entry name" value="PepA_GA"/>
    <property type="match status" value="1"/>
</dbReference>
<evidence type="ECO:0000256" key="2">
    <source>
        <dbReference type="ARBA" id="ARBA00022723"/>
    </source>
</evidence>
<organism evidence="9 10">
    <name type="scientific">Dethiosulfovibrio salsuginis</name>
    <dbReference type="NCBI Taxonomy" id="561720"/>
    <lineage>
        <taxon>Bacteria</taxon>
        <taxon>Thermotogati</taxon>
        <taxon>Synergistota</taxon>
        <taxon>Synergistia</taxon>
        <taxon>Synergistales</taxon>
        <taxon>Dethiosulfovibrionaceae</taxon>
        <taxon>Dethiosulfovibrio</taxon>
    </lineage>
</organism>
<feature type="binding site" evidence="7">
    <location>
        <position position="107"/>
    </location>
    <ligand>
        <name>Zn(2+)</name>
        <dbReference type="ChEBI" id="CHEBI:29105"/>
        <label>1</label>
    </ligand>
</feature>
<feature type="domain" description="Peptidase M20 dimerisation" evidence="8">
    <location>
        <begin position="185"/>
        <end position="274"/>
    </location>
</feature>
<comment type="similarity">
    <text evidence="5">Belongs to the peptidase M42 family.</text>
</comment>
<dbReference type="GO" id="GO:0004177">
    <property type="term" value="F:aminopeptidase activity"/>
    <property type="evidence" value="ECO:0007669"/>
    <property type="project" value="UniProtKB-UniRule"/>
</dbReference>
<sequence length="370" mass="39304">MIDNQRLIKNFIELAQIMAPSGKERPVAEALIPELKKLGLQVTVDETTEKTGSDHGNIIATLPPSEGMENWKAFMAHMDTVPLPHPTRPIVKGDSVFSDGTTVLGADDRAGIAIIMEALRTVVEKDLPHPGLEIIFTVSEENGIWGSKALDTSSLKSSMAFVLDSSTAPGAIIATAPFATALTWNVIGVAAHAGVAPEKGVNAIQAASRGISSMKIGRIDEETTANVGAIRGGHATNVVCDRVEIKAEARSLNEGKLKDQLNHMRSTMKKAVADYGASLEEKIDDKYPGFSLSKESPVVLEASRALGEIGLTPKVTSTGGGSDANVLNYKGLPAVNLGIGYQRAHSTEEHISIESIETMARATLNMMTKD</sequence>
<evidence type="ECO:0000256" key="5">
    <source>
        <dbReference type="PIRNR" id="PIRNR001123"/>
    </source>
</evidence>
<dbReference type="Pfam" id="PF01546">
    <property type="entry name" value="Peptidase_M20"/>
    <property type="match status" value="1"/>
</dbReference>
<dbReference type="PANTHER" id="PTHR42994:SF2">
    <property type="entry name" value="PEPTIDASE"/>
    <property type="match status" value="1"/>
</dbReference>
<dbReference type="EMBL" id="FXBB01000008">
    <property type="protein sequence ID" value="SMG22818.1"/>
    <property type="molecule type" value="Genomic_DNA"/>
</dbReference>
<dbReference type="RefSeq" id="WP_085544208.1">
    <property type="nucleotide sequence ID" value="NZ_FXBB01000008.1"/>
</dbReference>
<evidence type="ECO:0000313" key="9">
    <source>
        <dbReference type="EMBL" id="SMG22818.1"/>
    </source>
</evidence>
<dbReference type="Pfam" id="PF07687">
    <property type="entry name" value="M20_dimer"/>
    <property type="match status" value="1"/>
</dbReference>
<evidence type="ECO:0000259" key="8">
    <source>
        <dbReference type="Pfam" id="PF07687"/>
    </source>
</evidence>
<dbReference type="NCBIfam" id="TIGR01883">
    <property type="entry name" value="PepT-like"/>
    <property type="match status" value="1"/>
</dbReference>
<proteinExistence type="inferred from homology"/>
<keyword evidence="4" id="KW-0862">Zinc</keyword>
<reference evidence="10" key="1">
    <citation type="submission" date="2017-04" db="EMBL/GenBank/DDBJ databases">
        <authorList>
            <person name="Varghese N."/>
            <person name="Submissions S."/>
        </authorList>
    </citation>
    <scope>NUCLEOTIDE SEQUENCE [LARGE SCALE GENOMIC DNA]</scope>
    <source>
        <strain evidence="10">USBA 82</strain>
    </source>
</reference>
<evidence type="ECO:0000256" key="6">
    <source>
        <dbReference type="PIRSR" id="PIRSR001123-1"/>
    </source>
</evidence>
<keyword evidence="3" id="KW-0378">Hydrolase</keyword>
<dbReference type="InterPro" id="IPR002933">
    <property type="entry name" value="Peptidase_M20"/>
</dbReference>
<keyword evidence="10" id="KW-1185">Reference proteome</keyword>
<protein>
    <submittedName>
        <fullName evidence="9">Tripeptide aminopeptidase</fullName>
    </submittedName>
</protein>
<feature type="binding site" evidence="7">
    <location>
        <position position="107"/>
    </location>
    <ligand>
        <name>Zn(2+)</name>
        <dbReference type="ChEBI" id="CHEBI:29105"/>
        <label>2</label>
    </ligand>
</feature>
<evidence type="ECO:0000256" key="1">
    <source>
        <dbReference type="ARBA" id="ARBA00001947"/>
    </source>
</evidence>
<dbReference type="AlphaFoldDB" id="A0A1X7J5Z8"/>
<dbReference type="Gene3D" id="3.40.630.10">
    <property type="entry name" value="Zn peptidases"/>
    <property type="match status" value="1"/>
</dbReference>
<accession>A0A1X7J5Z8</accession>
<keyword evidence="9" id="KW-0031">Aminopeptidase</keyword>
<keyword evidence="2 7" id="KW-0479">Metal-binding</keyword>
<comment type="cofactor">
    <cofactor evidence="1">
        <name>Zn(2+)</name>
        <dbReference type="ChEBI" id="CHEBI:29105"/>
    </cofactor>
</comment>
<dbReference type="SUPFAM" id="SSF55031">
    <property type="entry name" value="Bacterial exopeptidase dimerisation domain"/>
    <property type="match status" value="1"/>
</dbReference>
<dbReference type="InterPro" id="IPR036264">
    <property type="entry name" value="Bact_exopeptidase_dim_dom"/>
</dbReference>
<comment type="cofactor">
    <cofactor evidence="7">
        <name>a divalent metal cation</name>
        <dbReference type="ChEBI" id="CHEBI:60240"/>
    </cofactor>
    <text evidence="7">Binds 2 divalent metal cations per subunit.</text>
</comment>
<evidence type="ECO:0000256" key="4">
    <source>
        <dbReference type="ARBA" id="ARBA00022833"/>
    </source>
</evidence>
<dbReference type="InterPro" id="IPR011650">
    <property type="entry name" value="Peptidase_M20_dimer"/>
</dbReference>
<evidence type="ECO:0000256" key="7">
    <source>
        <dbReference type="PIRSR" id="PIRSR001123-2"/>
    </source>
</evidence>
<gene>
    <name evidence="9" type="ORF">SAMN06275492_10865</name>
</gene>
<keyword evidence="9" id="KW-0645">Protease</keyword>
<dbReference type="SUPFAM" id="SSF53187">
    <property type="entry name" value="Zn-dependent exopeptidases"/>
    <property type="match status" value="1"/>
</dbReference>
<dbReference type="OrthoDB" id="9773892at2"/>
<evidence type="ECO:0000256" key="3">
    <source>
        <dbReference type="ARBA" id="ARBA00022801"/>
    </source>
</evidence>
<dbReference type="GO" id="GO:0046872">
    <property type="term" value="F:metal ion binding"/>
    <property type="evidence" value="ECO:0007669"/>
    <property type="project" value="UniProtKB-UniRule"/>
</dbReference>
<feature type="active site" description="Proton acceptor" evidence="6">
    <location>
        <position position="140"/>
    </location>
</feature>
<dbReference type="STRING" id="561720.SAMN06275492_10865"/>
<feature type="binding site" evidence="7">
    <location>
        <position position="141"/>
    </location>
    <ligand>
        <name>Zn(2+)</name>
        <dbReference type="ChEBI" id="CHEBI:29105"/>
        <label>2</label>
    </ligand>
</feature>
<dbReference type="InterPro" id="IPR008007">
    <property type="entry name" value="Peptidase_M42"/>
</dbReference>
<dbReference type="Gene3D" id="3.30.70.360">
    <property type="match status" value="1"/>
</dbReference>
<feature type="binding site" evidence="7">
    <location>
        <position position="164"/>
    </location>
    <ligand>
        <name>Zn(2+)</name>
        <dbReference type="ChEBI" id="CHEBI:29105"/>
        <label>1</label>
    </ligand>
</feature>
<dbReference type="PANTHER" id="PTHR42994">
    <property type="entry name" value="PEPTIDASE T"/>
    <property type="match status" value="1"/>
</dbReference>
<dbReference type="Proteomes" id="UP000193355">
    <property type="component" value="Unassembled WGS sequence"/>
</dbReference>